<dbReference type="InterPro" id="IPR002130">
    <property type="entry name" value="Cyclophilin-type_PPIase_dom"/>
</dbReference>
<keyword evidence="8" id="KW-1185">Reference proteome</keyword>
<organism evidence="7 8">
    <name type="scientific">Phenylobacterium koreense</name>
    <dbReference type="NCBI Taxonomy" id="266125"/>
    <lineage>
        <taxon>Bacteria</taxon>
        <taxon>Pseudomonadati</taxon>
        <taxon>Pseudomonadota</taxon>
        <taxon>Alphaproteobacteria</taxon>
        <taxon>Caulobacterales</taxon>
        <taxon>Caulobacteraceae</taxon>
        <taxon>Phenylobacterium</taxon>
    </lineage>
</organism>
<name>A0ABV2EKW4_9CAUL</name>
<dbReference type="GO" id="GO:0003755">
    <property type="term" value="F:peptidyl-prolyl cis-trans isomerase activity"/>
    <property type="evidence" value="ECO:0007669"/>
    <property type="project" value="UniProtKB-EC"/>
</dbReference>
<dbReference type="CDD" id="cd00317">
    <property type="entry name" value="cyclophilin"/>
    <property type="match status" value="1"/>
</dbReference>
<evidence type="ECO:0000313" key="8">
    <source>
        <dbReference type="Proteomes" id="UP001549110"/>
    </source>
</evidence>
<gene>
    <name evidence="7" type="ORF">ABID41_002359</name>
</gene>
<evidence type="ECO:0000256" key="2">
    <source>
        <dbReference type="ARBA" id="ARBA00023110"/>
    </source>
</evidence>
<feature type="signal peptide" evidence="5">
    <location>
        <begin position="1"/>
        <end position="22"/>
    </location>
</feature>
<feature type="region of interest" description="Disordered" evidence="4">
    <location>
        <begin position="21"/>
        <end position="43"/>
    </location>
</feature>
<keyword evidence="3 7" id="KW-0413">Isomerase</keyword>
<protein>
    <recommendedName>
        <fullName evidence="1">peptidylprolyl isomerase</fullName>
        <ecNumber evidence="1">5.2.1.8</ecNumber>
    </recommendedName>
</protein>
<feature type="chain" id="PRO_5047379250" description="peptidylprolyl isomerase" evidence="5">
    <location>
        <begin position="23"/>
        <end position="285"/>
    </location>
</feature>
<evidence type="ECO:0000256" key="5">
    <source>
        <dbReference type="SAM" id="SignalP"/>
    </source>
</evidence>
<dbReference type="SUPFAM" id="SSF50891">
    <property type="entry name" value="Cyclophilin-like"/>
    <property type="match status" value="1"/>
</dbReference>
<dbReference type="Pfam" id="PF00160">
    <property type="entry name" value="Pro_isomerase"/>
    <property type="match status" value="1"/>
</dbReference>
<dbReference type="Proteomes" id="UP001549110">
    <property type="component" value="Unassembled WGS sequence"/>
</dbReference>
<dbReference type="Gene3D" id="2.40.100.10">
    <property type="entry name" value="Cyclophilin-like"/>
    <property type="match status" value="1"/>
</dbReference>
<evidence type="ECO:0000313" key="7">
    <source>
        <dbReference type="EMBL" id="MET3527241.1"/>
    </source>
</evidence>
<dbReference type="InterPro" id="IPR044666">
    <property type="entry name" value="Cyclophilin_A-like"/>
</dbReference>
<evidence type="ECO:0000259" key="6">
    <source>
        <dbReference type="PROSITE" id="PS50072"/>
    </source>
</evidence>
<comment type="caution">
    <text evidence="7">The sequence shown here is derived from an EMBL/GenBank/DDBJ whole genome shotgun (WGS) entry which is preliminary data.</text>
</comment>
<evidence type="ECO:0000256" key="1">
    <source>
        <dbReference type="ARBA" id="ARBA00013194"/>
    </source>
</evidence>
<dbReference type="PROSITE" id="PS50072">
    <property type="entry name" value="CSA_PPIASE_2"/>
    <property type="match status" value="1"/>
</dbReference>
<sequence>MFRTVFLAAAVMALAAPAAAQAPAAKASPAPPPAASDWRTPNPDDVMVIDTNKGRIIVELVPEVAPAHVQRVKELTRAGFYDGRSFFRVIDQFMAQTGDPEDQGTGGSDKPDLTQEFLFRLGGDSGFVQVADENVSQTGFIKTLPVRSQSPMLAAMTADGKISAWPLYCPGVAAMARGQGEDSANSQFFLMRQTYPTLEKRYTGWGRVISGLEVVRAIKVGEPVTPPQDKMDKVRILADIPASERPKVRVVDTASPWFKAKIDAAKTQAGTNFSVCDINIPSEVK</sequence>
<dbReference type="PANTHER" id="PTHR45625">
    <property type="entry name" value="PEPTIDYL-PROLYL CIS-TRANS ISOMERASE-RELATED"/>
    <property type="match status" value="1"/>
</dbReference>
<dbReference type="InterPro" id="IPR029000">
    <property type="entry name" value="Cyclophilin-like_dom_sf"/>
</dbReference>
<evidence type="ECO:0000256" key="4">
    <source>
        <dbReference type="SAM" id="MobiDB-lite"/>
    </source>
</evidence>
<keyword evidence="2" id="KW-0697">Rotamase</keyword>
<dbReference type="RefSeq" id="WP_331929588.1">
    <property type="nucleotide sequence ID" value="NZ_JBEPLU010000002.1"/>
</dbReference>
<reference evidence="7 8" key="1">
    <citation type="submission" date="2024-06" db="EMBL/GenBank/DDBJ databases">
        <title>Genomic Encyclopedia of Type Strains, Phase IV (KMG-IV): sequencing the most valuable type-strain genomes for metagenomic binning, comparative biology and taxonomic classification.</title>
        <authorList>
            <person name="Goeker M."/>
        </authorList>
    </citation>
    <scope>NUCLEOTIDE SEQUENCE [LARGE SCALE GENOMIC DNA]</scope>
    <source>
        <strain evidence="7 8">DSM 17809</strain>
    </source>
</reference>
<dbReference type="PANTHER" id="PTHR45625:SF4">
    <property type="entry name" value="PEPTIDYLPROLYL ISOMERASE DOMAIN AND WD REPEAT-CONTAINING PROTEIN 1"/>
    <property type="match status" value="1"/>
</dbReference>
<accession>A0ABV2EKW4</accession>
<dbReference type="EC" id="5.2.1.8" evidence="1"/>
<feature type="domain" description="PPIase cyclophilin-type" evidence="6">
    <location>
        <begin position="45"/>
        <end position="219"/>
    </location>
</feature>
<dbReference type="EMBL" id="JBEPLU010000002">
    <property type="protein sequence ID" value="MET3527241.1"/>
    <property type="molecule type" value="Genomic_DNA"/>
</dbReference>
<keyword evidence="5" id="KW-0732">Signal</keyword>
<proteinExistence type="predicted"/>
<evidence type="ECO:0000256" key="3">
    <source>
        <dbReference type="ARBA" id="ARBA00023235"/>
    </source>
</evidence>